<dbReference type="EMBL" id="BJXL01000086">
    <property type="protein sequence ID" value="GEM84243.1"/>
    <property type="molecule type" value="Genomic_DNA"/>
</dbReference>
<dbReference type="CDD" id="cd03401">
    <property type="entry name" value="SPFH_prohibitin"/>
    <property type="match status" value="1"/>
</dbReference>
<dbReference type="InterPro" id="IPR001107">
    <property type="entry name" value="Band_7"/>
</dbReference>
<proteinExistence type="predicted"/>
<dbReference type="OrthoDB" id="9792660at2"/>
<sequence length="320" mass="34377">MFLLLGIVVAVLGIFLLAQPGGRRALGVPLLLVGLAIAAISQSFVVVPAGNVGVVFNVFGGVQPTPLGEGFRIVIPGIQSVILYDARLKEVTLAKGPAPSGATTPGEDAINARSKEGLDIGVDVTVQYRIKRDEAPQLHRNLGPNYLETLITPQIRSKVRDAVGLFNAAELISTQRTQLEAAVTKELREDLGAQHIELISVLLRRIDIPPSVAKVIEEKQTAEQQVQVEVNRRQQAEIAAQRAVVQAKGERDAAILRAEGEAQAIRLRGEALRQSPQVVQLTVAEKLAPNIQTIMVPTTGNFLLDLRSLQSPAQPAQPAR</sequence>
<accession>A0A511R3Q5</accession>
<dbReference type="Gene3D" id="3.30.479.30">
    <property type="entry name" value="Band 7 domain"/>
    <property type="match status" value="1"/>
</dbReference>
<name>A0A511R3Q5_9DEIN</name>
<dbReference type="SUPFAM" id="SSF117892">
    <property type="entry name" value="Band 7/SPFH domain"/>
    <property type="match status" value="1"/>
</dbReference>
<dbReference type="InterPro" id="IPR000163">
    <property type="entry name" value="Prohibitin"/>
</dbReference>
<dbReference type="PANTHER" id="PTHR23222:SF0">
    <property type="entry name" value="PROHIBITIN 1"/>
    <property type="match status" value="1"/>
</dbReference>
<dbReference type="SMART" id="SM00244">
    <property type="entry name" value="PHB"/>
    <property type="match status" value="1"/>
</dbReference>
<dbReference type="PANTHER" id="PTHR23222">
    <property type="entry name" value="PROHIBITIN"/>
    <property type="match status" value="1"/>
</dbReference>
<dbReference type="GO" id="GO:0016020">
    <property type="term" value="C:membrane"/>
    <property type="evidence" value="ECO:0007669"/>
    <property type="project" value="InterPro"/>
</dbReference>
<feature type="domain" description="Band 7" evidence="1">
    <location>
        <begin position="42"/>
        <end position="220"/>
    </location>
</feature>
<evidence type="ECO:0000313" key="2">
    <source>
        <dbReference type="EMBL" id="GEM84243.1"/>
    </source>
</evidence>
<gene>
    <name evidence="2" type="ORF">MHY01S_24090</name>
</gene>
<evidence type="ECO:0000259" key="1">
    <source>
        <dbReference type="SMART" id="SM00244"/>
    </source>
</evidence>
<dbReference type="Proteomes" id="UP000321197">
    <property type="component" value="Unassembled WGS sequence"/>
</dbReference>
<dbReference type="Pfam" id="PF01145">
    <property type="entry name" value="Band_7"/>
    <property type="match status" value="1"/>
</dbReference>
<organism evidence="2 3">
    <name type="scientific">Meiothermus hypogaeus NBRC 106114</name>
    <dbReference type="NCBI Taxonomy" id="1227553"/>
    <lineage>
        <taxon>Bacteria</taxon>
        <taxon>Thermotogati</taxon>
        <taxon>Deinococcota</taxon>
        <taxon>Deinococci</taxon>
        <taxon>Thermales</taxon>
        <taxon>Thermaceae</taxon>
        <taxon>Meiothermus</taxon>
    </lineage>
</organism>
<dbReference type="AlphaFoldDB" id="A0A511R3Q5"/>
<dbReference type="InterPro" id="IPR036013">
    <property type="entry name" value="Band_7/SPFH_dom_sf"/>
</dbReference>
<comment type="caution">
    <text evidence="2">The sequence shown here is derived from an EMBL/GenBank/DDBJ whole genome shotgun (WGS) entry which is preliminary data.</text>
</comment>
<protein>
    <recommendedName>
        <fullName evidence="1">Band 7 domain-containing protein</fullName>
    </recommendedName>
</protein>
<reference evidence="2 3" key="1">
    <citation type="submission" date="2019-07" db="EMBL/GenBank/DDBJ databases">
        <title>Whole genome shotgun sequence of Meiothermus hypogaeus NBRC 106114.</title>
        <authorList>
            <person name="Hosoyama A."/>
            <person name="Uohara A."/>
            <person name="Ohji S."/>
            <person name="Ichikawa N."/>
        </authorList>
    </citation>
    <scope>NUCLEOTIDE SEQUENCE [LARGE SCALE GENOMIC DNA]</scope>
    <source>
        <strain evidence="2 3">NBRC 106114</strain>
    </source>
</reference>
<dbReference type="PRINTS" id="PR00679">
    <property type="entry name" value="PROHIBITIN"/>
</dbReference>
<dbReference type="RefSeq" id="WP_119339927.1">
    <property type="nucleotide sequence ID" value="NZ_BJXL01000086.1"/>
</dbReference>
<evidence type="ECO:0000313" key="3">
    <source>
        <dbReference type="Proteomes" id="UP000321197"/>
    </source>
</evidence>